<keyword evidence="1" id="KW-1133">Transmembrane helix</keyword>
<comment type="caution">
    <text evidence="3">The sequence shown here is derived from an EMBL/GenBank/DDBJ whole genome shotgun (WGS) entry which is preliminary data.</text>
</comment>
<dbReference type="SMART" id="SM00450">
    <property type="entry name" value="RHOD"/>
    <property type="match status" value="1"/>
</dbReference>
<evidence type="ECO:0000259" key="2">
    <source>
        <dbReference type="PROSITE" id="PS50206"/>
    </source>
</evidence>
<dbReference type="PANTHER" id="PTHR43031:SF18">
    <property type="entry name" value="RHODANESE-RELATED SULFURTRANSFERASES"/>
    <property type="match status" value="1"/>
</dbReference>
<protein>
    <submittedName>
        <fullName evidence="3">Rhodanese-like domain-containing protein</fullName>
    </submittedName>
</protein>
<feature type="domain" description="Rhodanese" evidence="2">
    <location>
        <begin position="47"/>
        <end position="136"/>
    </location>
</feature>
<dbReference type="Pfam" id="PF00581">
    <property type="entry name" value="Rhodanese"/>
    <property type="match status" value="1"/>
</dbReference>
<dbReference type="Proteomes" id="UP000315901">
    <property type="component" value="Unassembled WGS sequence"/>
</dbReference>
<dbReference type="PANTHER" id="PTHR43031">
    <property type="entry name" value="FAD-DEPENDENT OXIDOREDUCTASE"/>
    <property type="match status" value="1"/>
</dbReference>
<dbReference type="InterPro" id="IPR001763">
    <property type="entry name" value="Rhodanese-like_dom"/>
</dbReference>
<dbReference type="AlphaFoldDB" id="A0A501X1K2"/>
<dbReference type="PROSITE" id="PS50206">
    <property type="entry name" value="RHODANESE_3"/>
    <property type="match status" value="1"/>
</dbReference>
<gene>
    <name evidence="3" type="ORF">FJM67_05265</name>
</gene>
<reference evidence="3 4" key="1">
    <citation type="submission" date="2019-06" db="EMBL/GenBank/DDBJ databases">
        <title>A novel bacterium of genus Marinomonas, isolated from coastal sand.</title>
        <authorList>
            <person name="Huang H."/>
            <person name="Mo K."/>
            <person name="Hu Y."/>
        </authorList>
    </citation>
    <scope>NUCLEOTIDE SEQUENCE [LARGE SCALE GENOMIC DNA]</scope>
    <source>
        <strain evidence="3 4">HB171799</strain>
    </source>
</reference>
<keyword evidence="1" id="KW-0812">Transmembrane</keyword>
<dbReference type="InterPro" id="IPR036873">
    <property type="entry name" value="Rhodanese-like_dom_sf"/>
</dbReference>
<name>A0A501X1K2_9GAMM</name>
<dbReference type="Gene3D" id="3.40.250.10">
    <property type="entry name" value="Rhodanese-like domain"/>
    <property type="match status" value="1"/>
</dbReference>
<organism evidence="3 4">
    <name type="scientific">Maribrevibacterium harenarium</name>
    <dbReference type="NCBI Taxonomy" id="2589817"/>
    <lineage>
        <taxon>Bacteria</taxon>
        <taxon>Pseudomonadati</taxon>
        <taxon>Pseudomonadota</taxon>
        <taxon>Gammaproteobacteria</taxon>
        <taxon>Oceanospirillales</taxon>
        <taxon>Oceanospirillaceae</taxon>
        <taxon>Maribrevibacterium</taxon>
    </lineage>
</organism>
<dbReference type="CDD" id="cd00158">
    <property type="entry name" value="RHOD"/>
    <property type="match status" value="1"/>
</dbReference>
<feature type="transmembrane region" description="Helical" evidence="1">
    <location>
        <begin position="12"/>
        <end position="28"/>
    </location>
</feature>
<evidence type="ECO:0000256" key="1">
    <source>
        <dbReference type="SAM" id="Phobius"/>
    </source>
</evidence>
<keyword evidence="4" id="KW-1185">Reference proteome</keyword>
<dbReference type="SUPFAM" id="SSF52821">
    <property type="entry name" value="Rhodanese/Cell cycle control phosphatase"/>
    <property type="match status" value="1"/>
</dbReference>
<dbReference type="EMBL" id="VFRR01000006">
    <property type="protein sequence ID" value="TPE54355.1"/>
    <property type="molecule type" value="Genomic_DNA"/>
</dbReference>
<evidence type="ECO:0000313" key="3">
    <source>
        <dbReference type="EMBL" id="TPE54355.1"/>
    </source>
</evidence>
<keyword evidence="1" id="KW-0472">Membrane</keyword>
<evidence type="ECO:0000313" key="4">
    <source>
        <dbReference type="Proteomes" id="UP000315901"/>
    </source>
</evidence>
<sequence>MNQLIEFVINHWDMVAIFVAILATVIFYEMKGGARSVSNTEMTNMVNEKDAVIVDIRPANEFRTGHITDSKNYPSAKLKDQMGQLEKYKSKPIILVCKTGMTAGSVAGDLIKAGFDVYKLQGGVTEWQNAGLPLVKKSK</sequence>
<dbReference type="RefSeq" id="WP_140587626.1">
    <property type="nucleotide sequence ID" value="NZ_VFRR01000006.1"/>
</dbReference>
<accession>A0A501X1K2</accession>
<proteinExistence type="predicted"/>
<dbReference type="OrthoDB" id="9808735at2"/>
<dbReference type="InterPro" id="IPR050229">
    <property type="entry name" value="GlpE_sulfurtransferase"/>
</dbReference>